<proteinExistence type="predicted"/>
<reference evidence="1" key="1">
    <citation type="submission" date="2020-06" db="EMBL/GenBank/DDBJ databases">
        <authorList>
            <person name="Li T."/>
            <person name="Hu X."/>
            <person name="Zhang T."/>
            <person name="Song X."/>
            <person name="Zhang H."/>
            <person name="Dai N."/>
            <person name="Sheng W."/>
            <person name="Hou X."/>
            <person name="Wei L."/>
        </authorList>
    </citation>
    <scope>NUCLEOTIDE SEQUENCE</scope>
    <source>
        <strain evidence="1">G02</strain>
        <tissue evidence="1">Leaf</tissue>
    </source>
</reference>
<dbReference type="EMBL" id="JACGWJ010000008">
    <property type="protein sequence ID" value="KAL0404555.1"/>
    <property type="molecule type" value="Genomic_DNA"/>
</dbReference>
<organism evidence="1">
    <name type="scientific">Sesamum radiatum</name>
    <name type="common">Black benniseed</name>
    <dbReference type="NCBI Taxonomy" id="300843"/>
    <lineage>
        <taxon>Eukaryota</taxon>
        <taxon>Viridiplantae</taxon>
        <taxon>Streptophyta</taxon>
        <taxon>Embryophyta</taxon>
        <taxon>Tracheophyta</taxon>
        <taxon>Spermatophyta</taxon>
        <taxon>Magnoliopsida</taxon>
        <taxon>eudicotyledons</taxon>
        <taxon>Gunneridae</taxon>
        <taxon>Pentapetalae</taxon>
        <taxon>asterids</taxon>
        <taxon>lamiids</taxon>
        <taxon>Lamiales</taxon>
        <taxon>Pedaliaceae</taxon>
        <taxon>Sesamum</taxon>
    </lineage>
</organism>
<sequence length="94" mass="10790">MAEFHLSNSGERLIRLSTWWSWLGRLVVFQRELVNMEQLGSLLMLSEVEERGITLPALVWVGSAEEEELLLVGGLPTLRAFRFDVLQMIQFSVL</sequence>
<reference evidence="1" key="2">
    <citation type="journal article" date="2024" name="Plant">
        <title>Genomic evolution and insights into agronomic trait innovations of Sesamum species.</title>
        <authorList>
            <person name="Miao H."/>
            <person name="Wang L."/>
            <person name="Qu L."/>
            <person name="Liu H."/>
            <person name="Sun Y."/>
            <person name="Le M."/>
            <person name="Wang Q."/>
            <person name="Wei S."/>
            <person name="Zheng Y."/>
            <person name="Lin W."/>
            <person name="Duan Y."/>
            <person name="Cao H."/>
            <person name="Xiong S."/>
            <person name="Wang X."/>
            <person name="Wei L."/>
            <person name="Li C."/>
            <person name="Ma Q."/>
            <person name="Ju M."/>
            <person name="Zhao R."/>
            <person name="Li G."/>
            <person name="Mu C."/>
            <person name="Tian Q."/>
            <person name="Mei H."/>
            <person name="Zhang T."/>
            <person name="Gao T."/>
            <person name="Zhang H."/>
        </authorList>
    </citation>
    <scope>NUCLEOTIDE SEQUENCE</scope>
    <source>
        <strain evidence="1">G02</strain>
    </source>
</reference>
<accession>A0AAW2TIB5</accession>
<name>A0AAW2TIB5_SESRA</name>
<dbReference type="AlphaFoldDB" id="A0AAW2TIB5"/>
<protein>
    <submittedName>
        <fullName evidence="1">Uncharacterized protein</fullName>
    </submittedName>
</protein>
<gene>
    <name evidence="1" type="ORF">Sradi_2096300</name>
</gene>
<comment type="caution">
    <text evidence="1">The sequence shown here is derived from an EMBL/GenBank/DDBJ whole genome shotgun (WGS) entry which is preliminary data.</text>
</comment>
<evidence type="ECO:0000313" key="1">
    <source>
        <dbReference type="EMBL" id="KAL0404555.1"/>
    </source>
</evidence>